<dbReference type="PROSITE" id="PS52016">
    <property type="entry name" value="TONB_DEPENDENT_REC_3"/>
    <property type="match status" value="1"/>
</dbReference>
<evidence type="ECO:0000259" key="19">
    <source>
        <dbReference type="Pfam" id="PF07715"/>
    </source>
</evidence>
<dbReference type="NCBIfam" id="NF010048">
    <property type="entry name" value="PRK13524.1"/>
    <property type="match status" value="1"/>
</dbReference>
<evidence type="ECO:0000259" key="18">
    <source>
        <dbReference type="Pfam" id="PF00593"/>
    </source>
</evidence>
<keyword evidence="7 17" id="KW-0732">Signal</keyword>
<dbReference type="EMBL" id="PDEA01000001">
    <property type="protein sequence ID" value="PEH87396.1"/>
    <property type="molecule type" value="Genomic_DNA"/>
</dbReference>
<dbReference type="InterPro" id="IPR036942">
    <property type="entry name" value="Beta-barrel_TonB_sf"/>
</dbReference>
<dbReference type="GO" id="GO:0015344">
    <property type="term" value="F:siderophore uptake transmembrane transporter activity"/>
    <property type="evidence" value="ECO:0007669"/>
    <property type="project" value="TreeGrafter"/>
</dbReference>
<dbReference type="Gene3D" id="2.40.170.20">
    <property type="entry name" value="TonB-dependent receptor, beta-barrel domain"/>
    <property type="match status" value="1"/>
</dbReference>
<evidence type="ECO:0000256" key="9">
    <source>
        <dbReference type="ARBA" id="ARBA00023065"/>
    </source>
</evidence>
<keyword evidence="9" id="KW-0406">Ion transport</keyword>
<feature type="domain" description="TonB-dependent receptor-like beta-barrel" evidence="18">
    <location>
        <begin position="298"/>
        <end position="706"/>
    </location>
</feature>
<organism evidence="20 21">
    <name type="scientific">Comamonas terrigena</name>
    <dbReference type="NCBI Taxonomy" id="32013"/>
    <lineage>
        <taxon>Bacteria</taxon>
        <taxon>Pseudomonadati</taxon>
        <taxon>Pseudomonadota</taxon>
        <taxon>Betaproteobacteria</taxon>
        <taxon>Burkholderiales</taxon>
        <taxon>Comamonadaceae</taxon>
        <taxon>Comamonas</taxon>
    </lineage>
</organism>
<keyword evidence="11 14" id="KW-0472">Membrane</keyword>
<dbReference type="InterPro" id="IPR037066">
    <property type="entry name" value="Plug_dom_sf"/>
</dbReference>
<evidence type="ECO:0000256" key="11">
    <source>
        <dbReference type="ARBA" id="ARBA00023136"/>
    </source>
</evidence>
<dbReference type="RefSeq" id="WP_066541254.1">
    <property type="nucleotide sequence ID" value="NZ_PDEA01000001.1"/>
</dbReference>
<feature type="short sequence motif" description="TonB C-terminal box" evidence="15">
    <location>
        <begin position="723"/>
        <end position="740"/>
    </location>
</feature>
<comment type="caution">
    <text evidence="20">The sequence shown here is derived from an EMBL/GenBank/DDBJ whole genome shotgun (WGS) entry which is preliminary data.</text>
</comment>
<evidence type="ECO:0000256" key="17">
    <source>
        <dbReference type="SAM" id="SignalP"/>
    </source>
</evidence>
<keyword evidence="8" id="KW-0408">Iron</keyword>
<keyword evidence="3 14" id="KW-0813">Transport</keyword>
<proteinExistence type="inferred from homology"/>
<reference evidence="21" key="1">
    <citation type="submission" date="2017-09" db="EMBL/GenBank/DDBJ databases">
        <title>FDA dAtabase for Regulatory Grade micrObial Sequences (FDA-ARGOS): Supporting development and validation of Infectious Disease Dx tests.</title>
        <authorList>
            <person name="Minogue T."/>
            <person name="Wolcott M."/>
            <person name="Wasieloski L."/>
            <person name="Aguilar W."/>
            <person name="Moore D."/>
            <person name="Tallon L."/>
            <person name="Sadzewicz L."/>
            <person name="Ott S."/>
            <person name="Zhao X."/>
            <person name="Nagaraj S."/>
            <person name="Vavikolanu K."/>
            <person name="Aluvathingal J."/>
            <person name="Nadendla S."/>
            <person name="Sichtig H."/>
        </authorList>
    </citation>
    <scope>NUCLEOTIDE SEQUENCE [LARGE SCALE GENOMIC DNA]</scope>
    <source>
        <strain evidence="21">FDAARGOS_394</strain>
    </source>
</reference>
<keyword evidence="10 16" id="KW-0798">TonB box</keyword>
<dbReference type="CDD" id="cd01347">
    <property type="entry name" value="ligand_gated_channel"/>
    <property type="match status" value="1"/>
</dbReference>
<evidence type="ECO:0000256" key="1">
    <source>
        <dbReference type="ARBA" id="ARBA00004571"/>
    </source>
</evidence>
<feature type="domain" description="TonB-dependent receptor plug" evidence="19">
    <location>
        <begin position="49"/>
        <end position="164"/>
    </location>
</feature>
<keyword evidence="12 20" id="KW-0675">Receptor</keyword>
<evidence type="ECO:0000256" key="16">
    <source>
        <dbReference type="RuleBase" id="RU003357"/>
    </source>
</evidence>
<evidence type="ECO:0000313" key="20">
    <source>
        <dbReference type="EMBL" id="PEH87396.1"/>
    </source>
</evidence>
<evidence type="ECO:0000313" key="21">
    <source>
        <dbReference type="Proteomes" id="UP000220246"/>
    </source>
</evidence>
<dbReference type="Pfam" id="PF00593">
    <property type="entry name" value="TonB_dep_Rec_b-barrel"/>
    <property type="match status" value="1"/>
</dbReference>
<dbReference type="Proteomes" id="UP000220246">
    <property type="component" value="Unassembled WGS sequence"/>
</dbReference>
<evidence type="ECO:0000256" key="14">
    <source>
        <dbReference type="PROSITE-ProRule" id="PRU01360"/>
    </source>
</evidence>
<dbReference type="PANTHER" id="PTHR30069">
    <property type="entry name" value="TONB-DEPENDENT OUTER MEMBRANE RECEPTOR"/>
    <property type="match status" value="1"/>
</dbReference>
<dbReference type="GeneID" id="80803334"/>
<dbReference type="SUPFAM" id="SSF56935">
    <property type="entry name" value="Porins"/>
    <property type="match status" value="1"/>
</dbReference>
<dbReference type="GO" id="GO:0038023">
    <property type="term" value="F:signaling receptor activity"/>
    <property type="evidence" value="ECO:0007669"/>
    <property type="project" value="InterPro"/>
</dbReference>
<dbReference type="InterPro" id="IPR010105">
    <property type="entry name" value="TonB_sidphr_rcpt"/>
</dbReference>
<dbReference type="InterPro" id="IPR012910">
    <property type="entry name" value="Plug_dom"/>
</dbReference>
<evidence type="ECO:0000256" key="6">
    <source>
        <dbReference type="ARBA" id="ARBA00022692"/>
    </source>
</evidence>
<evidence type="ECO:0000256" key="8">
    <source>
        <dbReference type="ARBA" id="ARBA00023004"/>
    </source>
</evidence>
<dbReference type="AlphaFoldDB" id="A0A2A7UQC5"/>
<evidence type="ECO:0000256" key="10">
    <source>
        <dbReference type="ARBA" id="ARBA00023077"/>
    </source>
</evidence>
<gene>
    <name evidence="20" type="ORF">CRM82_01100</name>
</gene>
<protein>
    <submittedName>
        <fullName evidence="20">TonB-dependent siderophore receptor</fullName>
    </submittedName>
</protein>
<dbReference type="PANTHER" id="PTHR30069:SF8">
    <property type="entry name" value="TONB-DEPENDENT SIDEROPHORE RECEPTOR PROTEIN"/>
    <property type="match status" value="1"/>
</dbReference>
<evidence type="ECO:0000256" key="2">
    <source>
        <dbReference type="ARBA" id="ARBA00009810"/>
    </source>
</evidence>
<comment type="subcellular location">
    <subcellularLocation>
        <location evidence="1 14">Cell outer membrane</location>
        <topology evidence="1 14">Multi-pass membrane protein</topology>
    </subcellularLocation>
</comment>
<dbReference type="Gene3D" id="2.170.130.10">
    <property type="entry name" value="TonB-dependent receptor, plug domain"/>
    <property type="match status" value="1"/>
</dbReference>
<dbReference type="STRING" id="1219032.GCA_001515545_03773"/>
<keyword evidence="13 14" id="KW-0998">Cell outer membrane</keyword>
<dbReference type="PROSITE" id="PS01156">
    <property type="entry name" value="TONB_DEPENDENT_REC_2"/>
    <property type="match status" value="1"/>
</dbReference>
<sequence>MSRSLNFRLFALSAIAMAAHLTAAQAATDTVLGETTVRATAEEELKQALGVSVITQEELTERAPANDISELVRTMPGVNLTGNSASGQYGNNRQIDLRGMGPENTLILIDGKPVQSRNGAKMGRSGERDTRGDSNWVPVEAIERIEVIRGPAAARYGSGAAGGVVNIITKKPTDKLQGSVTVYGKFQEDSKEGDTKRSSFNLSGPLAENLSFRLFGNMAHSDADSPDLNRTAATTTAMAPAGREGVKNKDINALLRWDLTPQQVLEFEMGASRQTNEYAGETAVSIDANAPIRESLLGQETNRTNRNTLGVTHRGKWDWGTSRLIFQYENTRRWQNPVALAGGPEGSISSTTDKITSKLGNYFLSGEVNTPLKLGGTTHMLTTGFEYRNEKLDDAAAMSLTTGTGANNVGGLVGSAGTRSGKSDAQNFALFVEDNFEPIQNLILTPGVRFDHHSQSGNNWSPSLNATYQLNDSWQVKGGIARAFKAPNLYQTNNNYLYFTMGNGCPVSSPSLGGGCYVVGNPDLQAETSINKELGVAYTNHNGLDASLSYFQNDYKDKIYAEMNDGTPVVVGTSQVYQWMNASKAIVKGFEGNLTVPLDGKNGNTLKLVNNFTYMLKNHNKDSNQPLSVIPKYTVNSTLDWTINANWSTQLNATFYGRQEPRTIQTGGAASTGAQLQEVSSYALYGIGAQYKINKSYALNFGITNLADKRLYRESNNSAAGASTYNELGRAYYVSLTGRF</sequence>
<feature type="signal peptide" evidence="17">
    <location>
        <begin position="1"/>
        <end position="26"/>
    </location>
</feature>
<dbReference type="GO" id="GO:0009279">
    <property type="term" value="C:cell outer membrane"/>
    <property type="evidence" value="ECO:0007669"/>
    <property type="project" value="UniProtKB-SubCell"/>
</dbReference>
<dbReference type="GO" id="GO:0044718">
    <property type="term" value="P:siderophore transmembrane transport"/>
    <property type="evidence" value="ECO:0007669"/>
    <property type="project" value="TreeGrafter"/>
</dbReference>
<dbReference type="InterPro" id="IPR058134">
    <property type="entry name" value="PirA/FepA/PfeA"/>
</dbReference>
<feature type="chain" id="PRO_5012586010" evidence="17">
    <location>
        <begin position="27"/>
        <end position="740"/>
    </location>
</feature>
<evidence type="ECO:0000256" key="3">
    <source>
        <dbReference type="ARBA" id="ARBA00022448"/>
    </source>
</evidence>
<comment type="similarity">
    <text evidence="2 14 16">Belongs to the TonB-dependent receptor family.</text>
</comment>
<evidence type="ECO:0000256" key="4">
    <source>
        <dbReference type="ARBA" id="ARBA00022452"/>
    </source>
</evidence>
<keyword evidence="6 14" id="KW-0812">Transmembrane</keyword>
<dbReference type="OrthoDB" id="183532at2"/>
<evidence type="ECO:0000256" key="15">
    <source>
        <dbReference type="PROSITE-ProRule" id="PRU10144"/>
    </source>
</evidence>
<evidence type="ECO:0000256" key="5">
    <source>
        <dbReference type="ARBA" id="ARBA00022496"/>
    </source>
</evidence>
<keyword evidence="5" id="KW-0410">Iron transport</keyword>
<dbReference type="InterPro" id="IPR039426">
    <property type="entry name" value="TonB-dep_rcpt-like"/>
</dbReference>
<dbReference type="NCBIfam" id="TIGR01783">
    <property type="entry name" value="TonB-siderophor"/>
    <property type="match status" value="1"/>
</dbReference>
<keyword evidence="21" id="KW-1185">Reference proteome</keyword>
<evidence type="ECO:0000256" key="12">
    <source>
        <dbReference type="ARBA" id="ARBA00023170"/>
    </source>
</evidence>
<evidence type="ECO:0000256" key="7">
    <source>
        <dbReference type="ARBA" id="ARBA00022729"/>
    </source>
</evidence>
<evidence type="ECO:0000256" key="13">
    <source>
        <dbReference type="ARBA" id="ARBA00023237"/>
    </source>
</evidence>
<keyword evidence="4 14" id="KW-1134">Transmembrane beta strand</keyword>
<dbReference type="InterPro" id="IPR010917">
    <property type="entry name" value="TonB_rcpt_CS"/>
</dbReference>
<name>A0A2A7UQC5_COMTR</name>
<accession>A0A2A7UQC5</accession>
<dbReference type="Pfam" id="PF07715">
    <property type="entry name" value="Plug"/>
    <property type="match status" value="1"/>
</dbReference>
<dbReference type="InterPro" id="IPR000531">
    <property type="entry name" value="Beta-barrel_TonB"/>
</dbReference>
<dbReference type="NCBIfam" id="NF010051">
    <property type="entry name" value="PRK13528.1"/>
    <property type="match status" value="1"/>
</dbReference>